<dbReference type="Proteomes" id="UP000320386">
    <property type="component" value="Chromosome"/>
</dbReference>
<reference evidence="2 3" key="1">
    <citation type="submission" date="2019-02" db="EMBL/GenBank/DDBJ databases">
        <title>Deep-cultivation of Planctomycetes and their phenomic and genomic characterization uncovers novel biology.</title>
        <authorList>
            <person name="Wiegand S."/>
            <person name="Jogler M."/>
            <person name="Boedeker C."/>
            <person name="Pinto D."/>
            <person name="Vollmers J."/>
            <person name="Rivas-Marin E."/>
            <person name="Kohn T."/>
            <person name="Peeters S.H."/>
            <person name="Heuer A."/>
            <person name="Rast P."/>
            <person name="Oberbeckmann S."/>
            <person name="Bunk B."/>
            <person name="Jeske O."/>
            <person name="Meyerdierks A."/>
            <person name="Storesund J.E."/>
            <person name="Kallscheuer N."/>
            <person name="Luecker S."/>
            <person name="Lage O.M."/>
            <person name="Pohl T."/>
            <person name="Merkel B.J."/>
            <person name="Hornburger P."/>
            <person name="Mueller R.-W."/>
            <person name="Bruemmer F."/>
            <person name="Labrenz M."/>
            <person name="Spormann A.M."/>
            <person name="Op den Camp H."/>
            <person name="Overmann J."/>
            <person name="Amann R."/>
            <person name="Jetten M.S.M."/>
            <person name="Mascher T."/>
            <person name="Medema M.H."/>
            <person name="Devos D.P."/>
            <person name="Kaster A.-K."/>
            <person name="Ovreas L."/>
            <person name="Rohde M."/>
            <person name="Galperin M.Y."/>
            <person name="Jogler C."/>
        </authorList>
    </citation>
    <scope>NUCLEOTIDE SEQUENCE [LARGE SCALE GENOMIC DNA]</scope>
    <source>
        <strain evidence="2 3">Pan265</strain>
    </source>
</reference>
<dbReference type="InterPro" id="IPR036439">
    <property type="entry name" value="Dockerin_dom_sf"/>
</dbReference>
<dbReference type="OrthoDB" id="246944at2"/>
<evidence type="ECO:0008006" key="4">
    <source>
        <dbReference type="Google" id="ProtNLM"/>
    </source>
</evidence>
<gene>
    <name evidence="2" type="ORF">Pan265_05160</name>
</gene>
<organism evidence="2 3">
    <name type="scientific">Mucisphaera calidilacus</name>
    <dbReference type="NCBI Taxonomy" id="2527982"/>
    <lineage>
        <taxon>Bacteria</taxon>
        <taxon>Pseudomonadati</taxon>
        <taxon>Planctomycetota</taxon>
        <taxon>Phycisphaerae</taxon>
        <taxon>Phycisphaerales</taxon>
        <taxon>Phycisphaeraceae</taxon>
        <taxon>Mucisphaera</taxon>
    </lineage>
</organism>
<evidence type="ECO:0000313" key="3">
    <source>
        <dbReference type="Proteomes" id="UP000320386"/>
    </source>
</evidence>
<dbReference type="KEGG" id="mcad:Pan265_05160"/>
<dbReference type="EMBL" id="CP036280">
    <property type="protein sequence ID" value="QDU70686.1"/>
    <property type="molecule type" value="Genomic_DNA"/>
</dbReference>
<evidence type="ECO:0000313" key="2">
    <source>
        <dbReference type="EMBL" id="QDU70686.1"/>
    </source>
</evidence>
<dbReference type="RefSeq" id="WP_145444839.1">
    <property type="nucleotide sequence ID" value="NZ_CP036280.1"/>
</dbReference>
<accession>A0A518BUN6</accession>
<feature type="chain" id="PRO_5022181435" description="Dockerin domain-containing protein" evidence="1">
    <location>
        <begin position="21"/>
        <end position="378"/>
    </location>
</feature>
<keyword evidence="3" id="KW-1185">Reference proteome</keyword>
<protein>
    <recommendedName>
        <fullName evidence="4">Dockerin domain-containing protein</fullName>
    </recommendedName>
</protein>
<dbReference type="AlphaFoldDB" id="A0A518BUN6"/>
<name>A0A518BUN6_9BACT</name>
<evidence type="ECO:0000256" key="1">
    <source>
        <dbReference type="SAM" id="SignalP"/>
    </source>
</evidence>
<sequence precursor="true">MRHTSTSLLIAIGCTATAQAAISDINSVSTQLRIFNDFPGTNLVVTDNDLTGVILDETDFVPDGGADWANRHALWLSADDSNPYEFQNDEAFDFSVDITLEIGSDTTIKETGIYLESYFGGHGQFLIKNDGEIAVFGGQFPYLSSTNDDDDGVEFDGKTYTLGETVNLRLIYTPGDGQGGSTPATMEFLVDGASSGPREINNLENGVIDGSSLGVYAQFPPNVFAFPADFGKVTTANWTITDGGNTIPGDFNNDGVVDATDIDLLTAAIRTGSTDPVYDLDGQNGVDNGDLNFIVEDILATSFGDATLDGSVDLLDLSALASNFDAGAGWAGGNFNTDTTVDLLDLSILASNFETNAVPAPASLTLLSLAALGLTRRH</sequence>
<proteinExistence type="predicted"/>
<dbReference type="Gene3D" id="1.10.1330.10">
    <property type="entry name" value="Dockerin domain"/>
    <property type="match status" value="2"/>
</dbReference>
<dbReference type="GO" id="GO:0000272">
    <property type="term" value="P:polysaccharide catabolic process"/>
    <property type="evidence" value="ECO:0007669"/>
    <property type="project" value="InterPro"/>
</dbReference>
<keyword evidence="1" id="KW-0732">Signal</keyword>
<feature type="signal peptide" evidence="1">
    <location>
        <begin position="1"/>
        <end position="20"/>
    </location>
</feature>